<reference evidence="1" key="1">
    <citation type="submission" date="2011-11" db="EMBL/GenBank/DDBJ databases">
        <title>Complete genome sequence of Candidatus Mycoplasma haemominutum.</title>
        <authorList>
            <person name="Barker E.N."/>
            <person name="Darby A.C."/>
            <person name="Helps C.R."/>
            <person name="Peters I.R."/>
            <person name="Hughes M.A."/>
            <person name="Radford A.D."/>
            <person name="Novacco M."/>
            <person name="Boretti F."/>
            <person name="Hofmann-Lehmann R."/>
            <person name="Tasker S."/>
        </authorList>
    </citation>
    <scope>NUCLEOTIDE SEQUENCE</scope>
    <source>
        <strain evidence="1">Birmingham 1</strain>
    </source>
</reference>
<dbReference type="KEGG" id="mhb:MHM_04700"/>
<sequence>MKFALSPRLWLGGLTLTPIKSTIPIILLSGGGNNRNNRNWANSIPANL</sequence>
<evidence type="ECO:0000313" key="1">
    <source>
        <dbReference type="EMBL" id="CCE66988.1"/>
    </source>
</evidence>
<proteinExistence type="predicted"/>
<dbReference type="EMBL" id="HE613254">
    <property type="protein sequence ID" value="CCE66988.1"/>
    <property type="molecule type" value="Genomic_DNA"/>
</dbReference>
<organism evidence="1">
    <name type="scientific">Candidatus Mycoplasma haematominutum 'Birmingham 1'</name>
    <dbReference type="NCBI Taxonomy" id="1116213"/>
    <lineage>
        <taxon>Bacteria</taxon>
        <taxon>Bacillati</taxon>
        <taxon>Mycoplasmatota</taxon>
        <taxon>Mollicutes</taxon>
        <taxon>Mycoplasmataceae</taxon>
        <taxon>Mycoplasma</taxon>
    </lineage>
</organism>
<dbReference type="AlphaFoldDB" id="G8C3U0"/>
<name>G8C3U0_9MOLU</name>
<accession>G8C3U0</accession>
<reference evidence="1" key="2">
    <citation type="submission" date="2011-11" db="EMBL/GenBank/DDBJ databases">
        <authorList>
            <person name="Barker E."/>
        </authorList>
    </citation>
    <scope>NUCLEOTIDE SEQUENCE</scope>
    <source>
        <strain evidence="1">Birmingham 1</strain>
    </source>
</reference>
<gene>
    <name evidence="1" type="ORF">MHM_04700</name>
</gene>
<dbReference type="HOGENOM" id="CLU_3150713_0_0_14"/>
<protein>
    <submittedName>
        <fullName evidence="1">Uncharacterized protein</fullName>
    </submittedName>
</protein>